<evidence type="ECO:0000313" key="2">
    <source>
        <dbReference type="EMBL" id="CAB9504895.1"/>
    </source>
</evidence>
<evidence type="ECO:0000313" key="3">
    <source>
        <dbReference type="Proteomes" id="UP001153069"/>
    </source>
</evidence>
<accession>A0A9N8HA41</accession>
<protein>
    <submittedName>
        <fullName evidence="2">Cupin superfamily protein</fullName>
    </submittedName>
</protein>
<dbReference type="Proteomes" id="UP001153069">
    <property type="component" value="Unassembled WGS sequence"/>
</dbReference>
<name>A0A9N8HA41_9STRA</name>
<feature type="compositionally biased region" description="Basic and acidic residues" evidence="1">
    <location>
        <begin position="703"/>
        <end position="724"/>
    </location>
</feature>
<dbReference type="OrthoDB" id="544772at2759"/>
<reference evidence="2" key="1">
    <citation type="submission" date="2020-06" db="EMBL/GenBank/DDBJ databases">
        <authorList>
            <consortium name="Plant Systems Biology data submission"/>
        </authorList>
    </citation>
    <scope>NUCLEOTIDE SEQUENCE</scope>
    <source>
        <strain evidence="2">D6</strain>
    </source>
</reference>
<comment type="caution">
    <text evidence="2">The sequence shown here is derived from an EMBL/GenBank/DDBJ whole genome shotgun (WGS) entry which is preliminary data.</text>
</comment>
<organism evidence="2 3">
    <name type="scientific">Seminavis robusta</name>
    <dbReference type="NCBI Taxonomy" id="568900"/>
    <lineage>
        <taxon>Eukaryota</taxon>
        <taxon>Sar</taxon>
        <taxon>Stramenopiles</taxon>
        <taxon>Ochrophyta</taxon>
        <taxon>Bacillariophyta</taxon>
        <taxon>Bacillariophyceae</taxon>
        <taxon>Bacillariophycidae</taxon>
        <taxon>Naviculales</taxon>
        <taxon>Naviculaceae</taxon>
        <taxon>Seminavis</taxon>
    </lineage>
</organism>
<dbReference type="EMBL" id="CAICTM010000211">
    <property type="protein sequence ID" value="CAB9504895.1"/>
    <property type="molecule type" value="Genomic_DNA"/>
</dbReference>
<sequence length="1364" mass="151795">MPVQGNVDFQNAHKQINGQYSYKWSPGSDFVFLFKCSTYDEIKAYKSDIADSARTSSALRRDLVNSGEDLGTAAKFPHLSWSNPHFCGCGEEPIKTGTGCQQMDTCYYQPSVCPDEVNHATCAADYSACKCNKGYVGSQYGANAVSSGSGNTCILAEDADNQNEVSFDSFDVVIKKPGLAKVNVNMLRYDTDDPDKAPEVVQKWDSTVQDVVALDASQDIYKTTFNGLRPGSKYQYTISDDAGEVFFDGAHQVTYCCCDCEVSTQHDDTTGRPIDISVNQTLGVVTFEFVDNSRCSEAYAFTRTEVGNGEFVKADAKLRQTFTPNFVNFAKEKCTKSPVKPGTNAADDLKFSRLQVSEPYRYCIRAVAERYAADSPHSSDDACKIHFVRWQASIKGRIVTDQGKVPVEDVKINWQLMNMQQTVVIHEGTATTKKPGKFKMEFDVDDSINRFLNRDNAFPIRITFDKKTELAGSDPIFHEFVCEDGTVDCSGEDGVVIYLKHLEFNEPFEARDKTSVPIKGRVSIMEYDGCPLIGADVCVAQKRPNFPEVQGACVKTDRAGNFNLPATIGTTVGVKVAYFEHKIVRAPGNVLDYTKGMFIDPKRRYVGNDFVDIQKAALFVEIAGGECDLRLGRSKIEFEVCDSQPPIVLLQGQWKQQHSLPAHVLDVRVLEIRDDRNMENPPQKLQYITKHFLDKTQTKAVDLRKEVTKEQEEEGKQDAPKDESGVGEVEPDAPKKIVPELRFQYDGALESGFIFGGADLRNAGQCPADTVLPESLVKKQAGTTYSLHITPTGSFFRPVVTLRYKLMTDMYCDVVGKDIEVEIENSVGIDAKWAEFKKSLNEDEIKKYEICGPQNTCKFKVEHTNINEVESNARVTPKDARGNRIQFIVGRPRIDSPYRKTFKVKVTKQGVRILTHVAEMVVIGDYKLGEGKSFALPTYEPILILRDPPGGLSQASYENVQTTMRVKSAEFERLEDVSHNSRLHIGADIEAGGCFGFGVSVCTKNFAVSGDGLGGGFDSDDVTYHMHKEDALTAEYTTTWSYTTSDDPMLAGRKSDVFVVPNLNVMFSETLNFKWHPESCSTKTTTTTKFNLADTNKNKPAVSFFSVYYLETHVLPTLEEKVQEYLYSWGNETDAQNKTKLKSQYDTLNYALNSWNSSLVAYDATNNMAENQLIPAREWFDKWAAKKDKIFDFDPPSMAGSFFENFESWAQYTHLNALKPVIEPGAHWAKLTPETLTERAIAVQNAPYVMAGSQSGKKDLKETNRLQFSGGGGTMEFSMGHAGITELSQLDPGEDSKESTFGGTLSFDMSFGPGIMVGGGFELTHVNTRSQVFTDTDGEERETTVSFVLGDEDKDDDFVLDVCE</sequence>
<keyword evidence="3" id="KW-1185">Reference proteome</keyword>
<feature type="region of interest" description="Disordered" evidence="1">
    <location>
        <begin position="703"/>
        <end position="733"/>
    </location>
</feature>
<gene>
    <name evidence="2" type="ORF">SEMRO_212_G088250.1</name>
</gene>
<evidence type="ECO:0000256" key="1">
    <source>
        <dbReference type="SAM" id="MobiDB-lite"/>
    </source>
</evidence>
<proteinExistence type="predicted"/>